<organism evidence="1 2">
    <name type="scientific">Xanthomonas hortorum pv. vitians</name>
    <dbReference type="NCBI Taxonomy" id="83224"/>
    <lineage>
        <taxon>Bacteria</taxon>
        <taxon>Pseudomonadati</taxon>
        <taxon>Pseudomonadota</taxon>
        <taxon>Gammaproteobacteria</taxon>
        <taxon>Lysobacterales</taxon>
        <taxon>Lysobacteraceae</taxon>
        <taxon>Xanthomonas</taxon>
    </lineage>
</organism>
<accession>A0A6V7D9V6</accession>
<keyword evidence="2" id="KW-1185">Reference proteome</keyword>
<dbReference type="Proteomes" id="UP000515406">
    <property type="component" value="Chromosome"/>
</dbReference>
<dbReference type="EMBL" id="LR828257">
    <property type="protein sequence ID" value="CAD0330434.1"/>
    <property type="molecule type" value="Genomic_DNA"/>
</dbReference>
<dbReference type="EMBL" id="LR828257">
    <property type="protein sequence ID" value="CAD0330432.1"/>
    <property type="molecule type" value="Genomic_DNA"/>
</dbReference>
<proteinExistence type="predicted"/>
<protein>
    <submittedName>
        <fullName evidence="1">Uncharacterized protein</fullName>
    </submittedName>
</protein>
<evidence type="ECO:0000313" key="1">
    <source>
        <dbReference type="EMBL" id="CAD0330432.1"/>
    </source>
</evidence>
<gene>
    <name evidence="1" type="ORF">CFBP498_21520</name>
</gene>
<sequence length="52" mass="5752">MHSFKVQLRRRIAEKAPSSTRPIFRRSLLSVPRLPGWMVALASMTSAAALSA</sequence>
<reference evidence="1 2" key="1">
    <citation type="submission" date="2020-07" db="EMBL/GenBank/DDBJ databases">
        <authorList>
            <person name="Pothier F. J."/>
        </authorList>
    </citation>
    <scope>NUCLEOTIDE SEQUENCE [LARGE SCALE GENOMIC DNA]</scope>
    <source>
        <strain evidence="1 2">CFBP 498</strain>
    </source>
</reference>
<dbReference type="AlphaFoldDB" id="A0A6V7D9V6"/>
<evidence type="ECO:0000313" key="2">
    <source>
        <dbReference type="Proteomes" id="UP000515406"/>
    </source>
</evidence>
<name>A0A6V7D9V6_9XANT</name>